<dbReference type="AlphaFoldDB" id="A0A6V7U228"/>
<name>A0A6V7U228_MELEN</name>
<organism evidence="1 2">
    <name type="scientific">Meloidogyne enterolobii</name>
    <name type="common">Root-knot nematode worm</name>
    <name type="synonym">Meloidogyne mayaguensis</name>
    <dbReference type="NCBI Taxonomy" id="390850"/>
    <lineage>
        <taxon>Eukaryota</taxon>
        <taxon>Metazoa</taxon>
        <taxon>Ecdysozoa</taxon>
        <taxon>Nematoda</taxon>
        <taxon>Chromadorea</taxon>
        <taxon>Rhabditida</taxon>
        <taxon>Tylenchina</taxon>
        <taxon>Tylenchomorpha</taxon>
        <taxon>Tylenchoidea</taxon>
        <taxon>Meloidogynidae</taxon>
        <taxon>Meloidogyninae</taxon>
        <taxon>Meloidogyne</taxon>
    </lineage>
</organism>
<evidence type="ECO:0000313" key="1">
    <source>
        <dbReference type="EMBL" id="CAD2142953.1"/>
    </source>
</evidence>
<accession>A0A6V7U228</accession>
<dbReference type="Proteomes" id="UP000580250">
    <property type="component" value="Unassembled WGS sequence"/>
</dbReference>
<evidence type="ECO:0000313" key="2">
    <source>
        <dbReference type="Proteomes" id="UP000580250"/>
    </source>
</evidence>
<sequence>MSECNYFSSIRLYIHIREREKENMTSLLKKDNAGQLLPNYLFLTVKRAFQ</sequence>
<gene>
    <name evidence="1" type="ORF">MENT_LOCUS7422</name>
</gene>
<proteinExistence type="predicted"/>
<dbReference type="EMBL" id="CAJEWN010000030">
    <property type="protein sequence ID" value="CAD2142953.1"/>
    <property type="molecule type" value="Genomic_DNA"/>
</dbReference>
<reference evidence="1 2" key="1">
    <citation type="submission" date="2020-08" db="EMBL/GenBank/DDBJ databases">
        <authorList>
            <person name="Koutsovoulos G."/>
            <person name="Danchin GJ E."/>
        </authorList>
    </citation>
    <scope>NUCLEOTIDE SEQUENCE [LARGE SCALE GENOMIC DNA]</scope>
</reference>
<protein>
    <submittedName>
        <fullName evidence="1">Uncharacterized protein</fullName>
    </submittedName>
</protein>
<comment type="caution">
    <text evidence="1">The sequence shown here is derived from an EMBL/GenBank/DDBJ whole genome shotgun (WGS) entry which is preliminary data.</text>
</comment>